<dbReference type="Proteomes" id="UP001485459">
    <property type="component" value="Chromosome"/>
</dbReference>
<accession>A0ABZ2YVA1</accession>
<name>A0ABZ2YVA1_9BACT</name>
<keyword evidence="2" id="KW-1185">Reference proteome</keyword>
<evidence type="ECO:0000313" key="2">
    <source>
        <dbReference type="Proteomes" id="UP001485459"/>
    </source>
</evidence>
<sequence>MRRVRVTDHDGFENGSDVGADAFGGAEFPGFGESEERQGAVEGGQLVHFTGIEQVFNGLHIRSLIVHGQLQEPPYAEEAVGGIALHRTGQQGFPGGGGYGNNVASQEPGRGGECDIECLKCALRLPGFQLAGYPLTALFGDLLLNDIG</sequence>
<evidence type="ECO:0000313" key="1">
    <source>
        <dbReference type="EMBL" id="WZN43388.1"/>
    </source>
</evidence>
<organism evidence="1 2">
    <name type="scientific">Chitinophaga pollutisoli</name>
    <dbReference type="NCBI Taxonomy" id="3133966"/>
    <lineage>
        <taxon>Bacteria</taxon>
        <taxon>Pseudomonadati</taxon>
        <taxon>Bacteroidota</taxon>
        <taxon>Chitinophagia</taxon>
        <taxon>Chitinophagales</taxon>
        <taxon>Chitinophagaceae</taxon>
        <taxon>Chitinophaga</taxon>
    </lineage>
</organism>
<gene>
    <name evidence="1" type="ORF">WJU16_10130</name>
</gene>
<protein>
    <submittedName>
        <fullName evidence="1">Uncharacterized protein</fullName>
    </submittedName>
</protein>
<proteinExistence type="predicted"/>
<dbReference type="EMBL" id="CP149822">
    <property type="protein sequence ID" value="WZN43388.1"/>
    <property type="molecule type" value="Genomic_DNA"/>
</dbReference>
<reference evidence="2" key="1">
    <citation type="submission" date="2024-03" db="EMBL/GenBank/DDBJ databases">
        <title>Chitinophaga horti sp. nov., isolated from garden soil.</title>
        <authorList>
            <person name="Lee D.S."/>
            <person name="Han D.M."/>
            <person name="Baek J.H."/>
            <person name="Choi D.G."/>
            <person name="Jeon J.H."/>
            <person name="Jeon C.O."/>
        </authorList>
    </citation>
    <scope>NUCLEOTIDE SEQUENCE [LARGE SCALE GENOMIC DNA]</scope>
    <source>
        <strain evidence="2">GPA1</strain>
    </source>
</reference>